<dbReference type="InterPro" id="IPR006837">
    <property type="entry name" value="Divergent_DAC"/>
</dbReference>
<dbReference type="SUPFAM" id="SSF88713">
    <property type="entry name" value="Glycoside hydrolase/deacetylase"/>
    <property type="match status" value="1"/>
</dbReference>
<dbReference type="InterPro" id="IPR011330">
    <property type="entry name" value="Glyco_hydro/deAcase_b/a-brl"/>
</dbReference>
<dbReference type="AlphaFoldDB" id="A0A3B1E742"/>
<dbReference type="CDD" id="cd10936">
    <property type="entry name" value="CE4_DAC2"/>
    <property type="match status" value="1"/>
</dbReference>
<proteinExistence type="predicted"/>
<dbReference type="PANTHER" id="PTHR30105:SF2">
    <property type="entry name" value="DIVERGENT POLYSACCHARIDE DEACETYLASE SUPERFAMILY"/>
    <property type="match status" value="1"/>
</dbReference>
<dbReference type="Gene3D" id="3.20.20.370">
    <property type="entry name" value="Glycoside hydrolase/deacetylase"/>
    <property type="match status" value="1"/>
</dbReference>
<protein>
    <recommendedName>
        <fullName evidence="2">Periplasmic protein YibQ, distant homology with nucleoside diphosphatase and polysaccharide deacetylase</fullName>
    </recommendedName>
</protein>
<gene>
    <name evidence="1" type="ORF">MNB_ARC-1_1200</name>
</gene>
<sequence>MSKKKHYKHILLSIIDIIVTICLVAVLYLLVNQFVENTKIQKEYIKELNIYKTYNKQEEHSKYFEEKTQNMNIDYIDEPKKRITTKQDKSIKLDTNKSLPKIVIIIDDVTTLRQVNKIKNIPYPVTISFLPPTLRHKSSANISRQVMNYMIHLPLEAKVKKYEEEETLHIKNTLDQIDERIKKLKKIYPKAKYINNHTGSQFTKNDEAMDKLFRILKKYEYSFIDSRTTAQTVAQKYATKYDVKMFSRNVFLDNQVDKKYVEQQIHKAIKMAYKKGFAIAIGHPHDITLKVLTQSKSLFNGLNVVLIDDLR</sequence>
<dbReference type="Pfam" id="PF04748">
    <property type="entry name" value="Polysacc_deac_2"/>
    <property type="match status" value="1"/>
</dbReference>
<evidence type="ECO:0008006" key="2">
    <source>
        <dbReference type="Google" id="ProtNLM"/>
    </source>
</evidence>
<dbReference type="PANTHER" id="PTHR30105">
    <property type="entry name" value="UNCHARACTERIZED YIBQ-RELATED"/>
    <property type="match status" value="1"/>
</dbReference>
<evidence type="ECO:0000313" key="1">
    <source>
        <dbReference type="EMBL" id="VAY88312.1"/>
    </source>
</evidence>
<name>A0A3B1E742_9ZZZZ</name>
<accession>A0A3B1E742</accession>
<organism evidence="1">
    <name type="scientific">hydrothermal vent metagenome</name>
    <dbReference type="NCBI Taxonomy" id="652676"/>
    <lineage>
        <taxon>unclassified sequences</taxon>
        <taxon>metagenomes</taxon>
        <taxon>ecological metagenomes</taxon>
    </lineage>
</organism>
<dbReference type="GO" id="GO:0005975">
    <property type="term" value="P:carbohydrate metabolic process"/>
    <property type="evidence" value="ECO:0007669"/>
    <property type="project" value="InterPro"/>
</dbReference>
<dbReference type="EMBL" id="UOYO01000048">
    <property type="protein sequence ID" value="VAY88312.1"/>
    <property type="molecule type" value="Genomic_DNA"/>
</dbReference>
<reference evidence="1" key="1">
    <citation type="submission" date="2018-10" db="EMBL/GenBank/DDBJ databases">
        <authorList>
            <person name="Aoki K."/>
        </authorList>
    </citation>
    <scope>NUCLEOTIDE SEQUENCE</scope>
</reference>